<protein>
    <submittedName>
        <fullName evidence="2">Uncharacterized protein</fullName>
    </submittedName>
</protein>
<feature type="chain" id="PRO_5035867425" evidence="1">
    <location>
        <begin position="18"/>
        <end position="57"/>
    </location>
</feature>
<evidence type="ECO:0000313" key="2">
    <source>
        <dbReference type="EMBL" id="KAG0555795.1"/>
    </source>
</evidence>
<reference evidence="2 3" key="1">
    <citation type="submission" date="2020-06" db="EMBL/GenBank/DDBJ databases">
        <title>WGS assembly of Ceratodon purpureus strain R40.</title>
        <authorList>
            <person name="Carey S.B."/>
            <person name="Jenkins J."/>
            <person name="Shu S."/>
            <person name="Lovell J.T."/>
            <person name="Sreedasyam A."/>
            <person name="Maumus F."/>
            <person name="Tiley G.P."/>
            <person name="Fernandez-Pozo N."/>
            <person name="Barry K."/>
            <person name="Chen C."/>
            <person name="Wang M."/>
            <person name="Lipzen A."/>
            <person name="Daum C."/>
            <person name="Saski C.A."/>
            <person name="Payton A.C."/>
            <person name="Mcbreen J.C."/>
            <person name="Conrad R.E."/>
            <person name="Kollar L.M."/>
            <person name="Olsson S."/>
            <person name="Huttunen S."/>
            <person name="Landis J.B."/>
            <person name="Wickett N.J."/>
            <person name="Johnson M.G."/>
            <person name="Rensing S.A."/>
            <person name="Grimwood J."/>
            <person name="Schmutz J."/>
            <person name="Mcdaniel S.F."/>
        </authorList>
    </citation>
    <scope>NUCLEOTIDE SEQUENCE [LARGE SCALE GENOMIC DNA]</scope>
    <source>
        <strain evidence="2 3">R40</strain>
    </source>
</reference>
<evidence type="ECO:0000256" key="1">
    <source>
        <dbReference type="SAM" id="SignalP"/>
    </source>
</evidence>
<sequence length="57" mass="6116">MAMAMTLKLLLSPVALTRTSLSAHPLGLSDPLHCTALHSIISPSPFHTHLFLLLLVS</sequence>
<evidence type="ECO:0000313" key="3">
    <source>
        <dbReference type="Proteomes" id="UP000822688"/>
    </source>
</evidence>
<dbReference type="AlphaFoldDB" id="A0A8T0GAQ7"/>
<keyword evidence="3" id="KW-1185">Reference proteome</keyword>
<keyword evidence="1" id="KW-0732">Signal</keyword>
<dbReference type="EMBL" id="CM026432">
    <property type="protein sequence ID" value="KAG0555795.1"/>
    <property type="molecule type" value="Genomic_DNA"/>
</dbReference>
<organism evidence="2 3">
    <name type="scientific">Ceratodon purpureus</name>
    <name type="common">Fire moss</name>
    <name type="synonym">Dicranum purpureum</name>
    <dbReference type="NCBI Taxonomy" id="3225"/>
    <lineage>
        <taxon>Eukaryota</taxon>
        <taxon>Viridiplantae</taxon>
        <taxon>Streptophyta</taxon>
        <taxon>Embryophyta</taxon>
        <taxon>Bryophyta</taxon>
        <taxon>Bryophytina</taxon>
        <taxon>Bryopsida</taxon>
        <taxon>Dicranidae</taxon>
        <taxon>Pseudoditrichales</taxon>
        <taxon>Ditrichaceae</taxon>
        <taxon>Ceratodon</taxon>
    </lineage>
</organism>
<gene>
    <name evidence="2" type="ORF">KC19_11G003500</name>
</gene>
<feature type="signal peptide" evidence="1">
    <location>
        <begin position="1"/>
        <end position="17"/>
    </location>
</feature>
<name>A0A8T0GAQ7_CERPU</name>
<accession>A0A8T0GAQ7</accession>
<comment type="caution">
    <text evidence="2">The sequence shown here is derived from an EMBL/GenBank/DDBJ whole genome shotgun (WGS) entry which is preliminary data.</text>
</comment>
<proteinExistence type="predicted"/>
<dbReference type="Proteomes" id="UP000822688">
    <property type="component" value="Chromosome 11"/>
</dbReference>